<accession>A0ABX5GLX2</accession>
<reference evidence="1 2" key="1">
    <citation type="submission" date="2018-03" db="EMBL/GenBank/DDBJ databases">
        <title>Whole genome sequencing of Histamine producing bacteria.</title>
        <authorList>
            <person name="Butler K."/>
        </authorList>
    </citation>
    <scope>NUCLEOTIDE SEQUENCE [LARGE SCALE GENOMIC DNA]</scope>
    <source>
        <strain evidence="1 2">ATCC 51761</strain>
    </source>
</reference>
<protein>
    <submittedName>
        <fullName evidence="1">Type II toxin-antitoxin system HicB family antitoxin</fullName>
    </submittedName>
</protein>
<dbReference type="InterPro" id="IPR008651">
    <property type="entry name" value="Uncharacterised_HicB"/>
</dbReference>
<dbReference type="SUPFAM" id="SSF143100">
    <property type="entry name" value="TTHA1013/TTHA0281-like"/>
    <property type="match status" value="1"/>
</dbReference>
<proteinExistence type="predicted"/>
<evidence type="ECO:0000313" key="1">
    <source>
        <dbReference type="EMBL" id="PSW88155.1"/>
    </source>
</evidence>
<comment type="caution">
    <text evidence="1">The sequence shown here is derived from an EMBL/GenBank/DDBJ whole genome shotgun (WGS) entry which is preliminary data.</text>
</comment>
<dbReference type="Proteomes" id="UP000241190">
    <property type="component" value="Unassembled WGS sequence"/>
</dbReference>
<evidence type="ECO:0000313" key="2">
    <source>
        <dbReference type="Proteomes" id="UP000241190"/>
    </source>
</evidence>
<dbReference type="InterPro" id="IPR035069">
    <property type="entry name" value="TTHA1013/TTHA0281-like"/>
</dbReference>
<dbReference type="RefSeq" id="WP_045039002.1">
    <property type="nucleotide sequence ID" value="NZ_JZSR01000090.1"/>
</dbReference>
<organism evidence="1 2">
    <name type="scientific">Photobacterium iliopiscarium</name>
    <dbReference type="NCBI Taxonomy" id="56192"/>
    <lineage>
        <taxon>Bacteria</taxon>
        <taxon>Pseudomonadati</taxon>
        <taxon>Pseudomonadota</taxon>
        <taxon>Gammaproteobacteria</taxon>
        <taxon>Vibrionales</taxon>
        <taxon>Vibrionaceae</taxon>
        <taxon>Photobacterium</taxon>
    </lineage>
</organism>
<dbReference type="SUPFAM" id="SSF47598">
    <property type="entry name" value="Ribbon-helix-helix"/>
    <property type="match status" value="1"/>
</dbReference>
<sequence length="151" mass="17138">MGNVMKYKGYMGSCNVSFEDGVLHGKIECINDLVTYEASTPTELEAAFQEAVDDYLETCEMLGKEADKTMSGSFNIRVGAKLHKKLYLKAKESDVTLNEMIKSLLTQSLEDTKQLHMHLHVPEHSLGKEYTAELPERGHKDNVLMFERRVH</sequence>
<gene>
    <name evidence="1" type="ORF">C9J52_20455</name>
</gene>
<keyword evidence="2" id="KW-1185">Reference proteome</keyword>
<name>A0ABX5GLX2_9GAMM</name>
<dbReference type="InterPro" id="IPR010985">
    <property type="entry name" value="Ribbon_hlx_hlx"/>
</dbReference>
<dbReference type="Pfam" id="PF05534">
    <property type="entry name" value="HicB"/>
    <property type="match status" value="1"/>
</dbReference>
<dbReference type="EMBL" id="PYOP01000077">
    <property type="protein sequence ID" value="PSW88155.1"/>
    <property type="molecule type" value="Genomic_DNA"/>
</dbReference>